<dbReference type="GO" id="GO:0015627">
    <property type="term" value="C:type II protein secretion system complex"/>
    <property type="evidence" value="ECO:0007669"/>
    <property type="project" value="InterPro"/>
</dbReference>
<dbReference type="EMBL" id="UOFJ01000476">
    <property type="protein sequence ID" value="VAW69902.1"/>
    <property type="molecule type" value="Genomic_DNA"/>
</dbReference>
<sequence length="149" mass="16273">MNKQMGFTLVELMIVVAIVGVLTTIGIISYGSFTAKSERDRGCVMILPEMARDLELYKQVNGVYPANFGQLNSVLKSSREWFATPVDSTLKRTYTLVPGNSGLSFTLSCIPEGGSNALDESGCGVLTYDNFGRKDVTSVLNITKDACWR</sequence>
<dbReference type="NCBIfam" id="TIGR02532">
    <property type="entry name" value="IV_pilin_GFxxxE"/>
    <property type="match status" value="1"/>
</dbReference>
<feature type="transmembrane region" description="Helical" evidence="6">
    <location>
        <begin position="12"/>
        <end position="33"/>
    </location>
</feature>
<evidence type="ECO:0000256" key="5">
    <source>
        <dbReference type="ARBA" id="ARBA00023136"/>
    </source>
</evidence>
<gene>
    <name evidence="7" type="ORF">MNBD_GAMMA10-259</name>
</gene>
<dbReference type="Gene3D" id="3.30.700.10">
    <property type="entry name" value="Glycoprotein, Type 4 Pilin"/>
    <property type="match status" value="1"/>
</dbReference>
<keyword evidence="2" id="KW-0488">Methylation</keyword>
<evidence type="ECO:0000256" key="2">
    <source>
        <dbReference type="ARBA" id="ARBA00022481"/>
    </source>
</evidence>
<organism evidence="7">
    <name type="scientific">hydrothermal vent metagenome</name>
    <dbReference type="NCBI Taxonomy" id="652676"/>
    <lineage>
        <taxon>unclassified sequences</taxon>
        <taxon>metagenomes</taxon>
        <taxon>ecological metagenomes</taxon>
    </lineage>
</organism>
<protein>
    <submittedName>
        <fullName evidence="7">Uncharacterized protein</fullName>
    </submittedName>
</protein>
<dbReference type="SUPFAM" id="SSF54523">
    <property type="entry name" value="Pili subunits"/>
    <property type="match status" value="1"/>
</dbReference>
<proteinExistence type="predicted"/>
<evidence type="ECO:0000313" key="7">
    <source>
        <dbReference type="EMBL" id="VAW69902.1"/>
    </source>
</evidence>
<dbReference type="InterPro" id="IPR045584">
    <property type="entry name" value="Pilin-like"/>
</dbReference>
<dbReference type="GO" id="GO:0015628">
    <property type="term" value="P:protein secretion by the type II secretion system"/>
    <property type="evidence" value="ECO:0007669"/>
    <property type="project" value="InterPro"/>
</dbReference>
<keyword evidence="5 6" id="KW-0472">Membrane</keyword>
<dbReference type="AlphaFoldDB" id="A0A3B0Y3F7"/>
<dbReference type="PRINTS" id="PR00813">
    <property type="entry name" value="BCTERIALGSPG"/>
</dbReference>
<dbReference type="PANTHER" id="PTHR30093:SF44">
    <property type="entry name" value="TYPE II SECRETION SYSTEM CORE PROTEIN G"/>
    <property type="match status" value="1"/>
</dbReference>
<evidence type="ECO:0000256" key="3">
    <source>
        <dbReference type="ARBA" id="ARBA00022692"/>
    </source>
</evidence>
<evidence type="ECO:0000256" key="4">
    <source>
        <dbReference type="ARBA" id="ARBA00022989"/>
    </source>
</evidence>
<dbReference type="GO" id="GO:0016020">
    <property type="term" value="C:membrane"/>
    <property type="evidence" value="ECO:0007669"/>
    <property type="project" value="UniProtKB-SubCell"/>
</dbReference>
<evidence type="ECO:0000256" key="6">
    <source>
        <dbReference type="SAM" id="Phobius"/>
    </source>
</evidence>
<dbReference type="InterPro" id="IPR012902">
    <property type="entry name" value="N_methyl_site"/>
</dbReference>
<keyword evidence="3 6" id="KW-0812">Transmembrane</keyword>
<evidence type="ECO:0000256" key="1">
    <source>
        <dbReference type="ARBA" id="ARBA00004167"/>
    </source>
</evidence>
<accession>A0A3B0Y3F7</accession>
<dbReference type="PANTHER" id="PTHR30093">
    <property type="entry name" value="GENERAL SECRETION PATHWAY PROTEIN G"/>
    <property type="match status" value="1"/>
</dbReference>
<dbReference type="Pfam" id="PF07963">
    <property type="entry name" value="N_methyl"/>
    <property type="match status" value="1"/>
</dbReference>
<dbReference type="InterPro" id="IPR000983">
    <property type="entry name" value="Bac_GSPG_pilin"/>
</dbReference>
<comment type="subcellular location">
    <subcellularLocation>
        <location evidence="1">Membrane</location>
        <topology evidence="1">Single-pass membrane protein</topology>
    </subcellularLocation>
</comment>
<keyword evidence="4 6" id="KW-1133">Transmembrane helix</keyword>
<name>A0A3B0Y3F7_9ZZZZ</name>
<reference evidence="7" key="1">
    <citation type="submission" date="2018-06" db="EMBL/GenBank/DDBJ databases">
        <authorList>
            <person name="Zhirakovskaya E."/>
        </authorList>
    </citation>
    <scope>NUCLEOTIDE SEQUENCE</scope>
</reference>